<proteinExistence type="predicted"/>
<sequence length="82" mass="9281">MEESEIVVTKTSVTVGTGERIVAALARVLAERQRRLRFQHPLQSRMPKREFGGFRLSDADRIIVSSRAAQVIIQMRKLYAPG</sequence>
<organism evidence="1 2">
    <name type="scientific">Sphingomonas qomolangmaensis</name>
    <dbReference type="NCBI Taxonomy" id="2918765"/>
    <lineage>
        <taxon>Bacteria</taxon>
        <taxon>Pseudomonadati</taxon>
        <taxon>Pseudomonadota</taxon>
        <taxon>Alphaproteobacteria</taxon>
        <taxon>Sphingomonadales</taxon>
        <taxon>Sphingomonadaceae</taxon>
        <taxon>Sphingomonas</taxon>
    </lineage>
</organism>
<accession>A0ABY5L9L1</accession>
<evidence type="ECO:0000313" key="2">
    <source>
        <dbReference type="Proteomes" id="UP001058533"/>
    </source>
</evidence>
<evidence type="ECO:0000313" key="1">
    <source>
        <dbReference type="EMBL" id="UUL82409.1"/>
    </source>
</evidence>
<name>A0ABY5L9L1_9SPHN</name>
<keyword evidence="2" id="KW-1185">Reference proteome</keyword>
<protein>
    <recommendedName>
        <fullName evidence="3">Transposase</fullName>
    </recommendedName>
</protein>
<evidence type="ECO:0008006" key="3">
    <source>
        <dbReference type="Google" id="ProtNLM"/>
    </source>
</evidence>
<dbReference type="Proteomes" id="UP001058533">
    <property type="component" value="Chromosome"/>
</dbReference>
<reference evidence="1" key="1">
    <citation type="submission" date="2022-07" db="EMBL/GenBank/DDBJ databases">
        <title>Sphingomonas sp. nov., a novel bacterium isolated from the north slope of the Mount Everest.</title>
        <authorList>
            <person name="Cui X."/>
            <person name="Liu Y."/>
        </authorList>
    </citation>
    <scope>NUCLEOTIDE SEQUENCE</scope>
    <source>
        <strain evidence="1">S5-59</strain>
    </source>
</reference>
<dbReference type="RefSeq" id="WP_256506235.1">
    <property type="nucleotide sequence ID" value="NZ_CP101740.1"/>
</dbReference>
<dbReference type="EMBL" id="CP101740">
    <property type="protein sequence ID" value="UUL82409.1"/>
    <property type="molecule type" value="Genomic_DNA"/>
</dbReference>
<gene>
    <name evidence="1" type="ORF">NMP03_14745</name>
</gene>